<name>A0A9W6EX09_9FLAO</name>
<dbReference type="Proteomes" id="UP001143545">
    <property type="component" value="Unassembled WGS sequence"/>
</dbReference>
<dbReference type="AlphaFoldDB" id="A0A9W6EX09"/>
<protein>
    <submittedName>
        <fullName evidence="1">Uncharacterized protein</fullName>
    </submittedName>
</protein>
<sequence>MKITSFMLIILVFSIISCNEKQVYEGSWEAVSGIRETKIKLHNDTLSILGSNEEYTDYPFQLVDFYVIQTVPVYKLHSTYGKDYFIEFPVKDNYNIGQITNEAGGIHYFIYKSEYYTQEEAIEIYNNAIFTY</sequence>
<evidence type="ECO:0000313" key="1">
    <source>
        <dbReference type="EMBL" id="GLB54143.1"/>
    </source>
</evidence>
<organism evidence="1 2">
    <name type="scientific">Neptunitalea chrysea</name>
    <dbReference type="NCBI Taxonomy" id="1647581"/>
    <lineage>
        <taxon>Bacteria</taxon>
        <taxon>Pseudomonadati</taxon>
        <taxon>Bacteroidota</taxon>
        <taxon>Flavobacteriia</taxon>
        <taxon>Flavobacteriales</taxon>
        <taxon>Flavobacteriaceae</taxon>
        <taxon>Neptunitalea</taxon>
    </lineage>
</organism>
<dbReference type="RefSeq" id="WP_281756526.1">
    <property type="nucleotide sequence ID" value="NZ_BRVP01000038.1"/>
</dbReference>
<reference evidence="1" key="1">
    <citation type="submission" date="2022-07" db="EMBL/GenBank/DDBJ databases">
        <title>Taxonomy of Novel Oxalotrophic and Methylotrophic Bacteria.</title>
        <authorList>
            <person name="Sahin N."/>
            <person name="Tani A."/>
        </authorList>
    </citation>
    <scope>NUCLEOTIDE SEQUENCE</scope>
    <source>
        <strain evidence="1">AM327</strain>
    </source>
</reference>
<dbReference type="EMBL" id="BRVP01000038">
    <property type="protein sequence ID" value="GLB54143.1"/>
    <property type="molecule type" value="Genomic_DNA"/>
</dbReference>
<comment type="caution">
    <text evidence="1">The sequence shown here is derived from an EMBL/GenBank/DDBJ whole genome shotgun (WGS) entry which is preliminary data.</text>
</comment>
<accession>A0A9W6EX09</accession>
<proteinExistence type="predicted"/>
<keyword evidence="2" id="KW-1185">Reference proteome</keyword>
<gene>
    <name evidence="1" type="ORF">NBRC110019_31840</name>
</gene>
<dbReference type="PROSITE" id="PS51257">
    <property type="entry name" value="PROKAR_LIPOPROTEIN"/>
    <property type="match status" value="1"/>
</dbReference>
<evidence type="ECO:0000313" key="2">
    <source>
        <dbReference type="Proteomes" id="UP001143545"/>
    </source>
</evidence>